<feature type="domain" description="HTH gntR-type" evidence="4">
    <location>
        <begin position="11"/>
        <end position="79"/>
    </location>
</feature>
<dbReference type="Gene3D" id="1.10.10.10">
    <property type="entry name" value="Winged helix-like DNA-binding domain superfamily/Winged helix DNA-binding domain"/>
    <property type="match status" value="1"/>
</dbReference>
<dbReference type="SMART" id="SM00345">
    <property type="entry name" value="HTH_GNTR"/>
    <property type="match status" value="1"/>
</dbReference>
<comment type="caution">
    <text evidence="5">The sequence shown here is derived from an EMBL/GenBank/DDBJ whole genome shotgun (WGS) entry which is preliminary data.</text>
</comment>
<dbReference type="PROSITE" id="PS50949">
    <property type="entry name" value="HTH_GNTR"/>
    <property type="match status" value="1"/>
</dbReference>
<keyword evidence="3" id="KW-0804">Transcription</keyword>
<dbReference type="EMBL" id="BSNI01000002">
    <property type="protein sequence ID" value="GLQ17318.1"/>
    <property type="molecule type" value="Genomic_DNA"/>
</dbReference>
<dbReference type="PANTHER" id="PTHR43537">
    <property type="entry name" value="TRANSCRIPTIONAL REGULATOR, GNTR FAMILY"/>
    <property type="match status" value="1"/>
</dbReference>
<sequence length="252" mass="27891">MATENQMQEPKRAADAIADALIGQIRDGSITLNDALPTERELCEHFSASRPTVREALTQMQMRGYVETGGGKRPRAAKPSIQAILMTTGSHLREILGDAESAAHLEQMRQFIEAGAAREAANRADNVQITKLQTALEKNFSSIGTAEFPATDIAFHRAIVSVVGNPVILQLHDMFVSALLEHRPTMPEPEKHDTIAYEEHREIYQAILNGDVVTATNVTERHLARSYRARLRVPKHADLSNQIQLSGQEQKP</sequence>
<name>A0ABQ5URV2_9HYPH</name>
<keyword evidence="1" id="KW-0805">Transcription regulation</keyword>
<evidence type="ECO:0000256" key="2">
    <source>
        <dbReference type="ARBA" id="ARBA00023125"/>
    </source>
</evidence>
<dbReference type="InterPro" id="IPR000524">
    <property type="entry name" value="Tscrpt_reg_HTH_GntR"/>
</dbReference>
<reference evidence="5" key="2">
    <citation type="submission" date="2023-01" db="EMBL/GenBank/DDBJ databases">
        <title>Draft genome sequence of Maritalea porphyrae strain NBRC 107169.</title>
        <authorList>
            <person name="Sun Q."/>
            <person name="Mori K."/>
        </authorList>
    </citation>
    <scope>NUCLEOTIDE SEQUENCE</scope>
    <source>
        <strain evidence="5">NBRC 107169</strain>
    </source>
</reference>
<dbReference type="SMART" id="SM00895">
    <property type="entry name" value="FCD"/>
    <property type="match status" value="1"/>
</dbReference>
<dbReference type="Gene3D" id="1.20.120.530">
    <property type="entry name" value="GntR ligand-binding domain-like"/>
    <property type="match status" value="1"/>
</dbReference>
<dbReference type="Proteomes" id="UP001161405">
    <property type="component" value="Unassembled WGS sequence"/>
</dbReference>
<evidence type="ECO:0000259" key="4">
    <source>
        <dbReference type="PROSITE" id="PS50949"/>
    </source>
</evidence>
<proteinExistence type="predicted"/>
<dbReference type="PANTHER" id="PTHR43537:SF5">
    <property type="entry name" value="UXU OPERON TRANSCRIPTIONAL REGULATOR"/>
    <property type="match status" value="1"/>
</dbReference>
<protein>
    <submittedName>
        <fullName evidence="5">GntR family transcriptional regulator</fullName>
    </submittedName>
</protein>
<dbReference type="RefSeq" id="WP_284363364.1">
    <property type="nucleotide sequence ID" value="NZ_BSNI01000002.1"/>
</dbReference>
<evidence type="ECO:0000313" key="5">
    <source>
        <dbReference type="EMBL" id="GLQ17318.1"/>
    </source>
</evidence>
<dbReference type="SUPFAM" id="SSF46785">
    <property type="entry name" value="Winged helix' DNA-binding domain"/>
    <property type="match status" value="1"/>
</dbReference>
<dbReference type="InterPro" id="IPR036388">
    <property type="entry name" value="WH-like_DNA-bd_sf"/>
</dbReference>
<dbReference type="InterPro" id="IPR036390">
    <property type="entry name" value="WH_DNA-bd_sf"/>
</dbReference>
<dbReference type="Pfam" id="PF00392">
    <property type="entry name" value="GntR"/>
    <property type="match status" value="1"/>
</dbReference>
<dbReference type="SUPFAM" id="SSF48008">
    <property type="entry name" value="GntR ligand-binding domain-like"/>
    <property type="match status" value="1"/>
</dbReference>
<reference evidence="5" key="1">
    <citation type="journal article" date="2014" name="Int. J. Syst. Evol. Microbiol.">
        <title>Complete genome of a new Firmicutes species belonging to the dominant human colonic microbiota ('Ruminococcus bicirculans') reveals two chromosomes and a selective capacity to utilize plant glucans.</title>
        <authorList>
            <consortium name="NISC Comparative Sequencing Program"/>
            <person name="Wegmann U."/>
            <person name="Louis P."/>
            <person name="Goesmann A."/>
            <person name="Henrissat B."/>
            <person name="Duncan S.H."/>
            <person name="Flint H.J."/>
        </authorList>
    </citation>
    <scope>NUCLEOTIDE SEQUENCE</scope>
    <source>
        <strain evidence="5">NBRC 107169</strain>
    </source>
</reference>
<dbReference type="Pfam" id="PF07729">
    <property type="entry name" value="FCD"/>
    <property type="match status" value="1"/>
</dbReference>
<gene>
    <name evidence="5" type="ORF">GCM10007879_15670</name>
</gene>
<dbReference type="InterPro" id="IPR008920">
    <property type="entry name" value="TF_FadR/GntR_C"/>
</dbReference>
<keyword evidence="2" id="KW-0238">DNA-binding</keyword>
<accession>A0ABQ5URV2</accession>
<keyword evidence="6" id="KW-1185">Reference proteome</keyword>
<evidence type="ECO:0000256" key="3">
    <source>
        <dbReference type="ARBA" id="ARBA00023163"/>
    </source>
</evidence>
<evidence type="ECO:0000313" key="6">
    <source>
        <dbReference type="Proteomes" id="UP001161405"/>
    </source>
</evidence>
<organism evidence="5 6">
    <name type="scientific">Maritalea porphyrae</name>
    <dbReference type="NCBI Taxonomy" id="880732"/>
    <lineage>
        <taxon>Bacteria</taxon>
        <taxon>Pseudomonadati</taxon>
        <taxon>Pseudomonadota</taxon>
        <taxon>Alphaproteobacteria</taxon>
        <taxon>Hyphomicrobiales</taxon>
        <taxon>Devosiaceae</taxon>
        <taxon>Maritalea</taxon>
    </lineage>
</organism>
<dbReference type="PRINTS" id="PR00035">
    <property type="entry name" value="HTHGNTR"/>
</dbReference>
<dbReference type="InterPro" id="IPR011711">
    <property type="entry name" value="GntR_C"/>
</dbReference>
<evidence type="ECO:0000256" key="1">
    <source>
        <dbReference type="ARBA" id="ARBA00023015"/>
    </source>
</evidence>